<evidence type="ECO:0000313" key="10">
    <source>
        <dbReference type="EMBL" id="KCZ82588.1"/>
    </source>
</evidence>
<evidence type="ECO:0000256" key="5">
    <source>
        <dbReference type="ARBA" id="ARBA00022989"/>
    </source>
</evidence>
<organism evidence="10 11">
    <name type="scientific">Hyphomonas adhaerens MHS-3</name>
    <dbReference type="NCBI Taxonomy" id="1280949"/>
    <lineage>
        <taxon>Bacteria</taxon>
        <taxon>Pseudomonadati</taxon>
        <taxon>Pseudomonadota</taxon>
        <taxon>Alphaproteobacteria</taxon>
        <taxon>Hyphomonadales</taxon>
        <taxon>Hyphomonadaceae</taxon>
        <taxon>Hyphomonas</taxon>
    </lineage>
</organism>
<dbReference type="GO" id="GO:0005886">
    <property type="term" value="C:plasma membrane"/>
    <property type="evidence" value="ECO:0007669"/>
    <property type="project" value="UniProtKB-SubCell"/>
</dbReference>
<comment type="caution">
    <text evidence="10">The sequence shown here is derived from an EMBL/GenBank/DDBJ whole genome shotgun (WGS) entry which is preliminary data.</text>
</comment>
<comment type="similarity">
    <text evidence="2 7">Belongs to the ExbD/TolR family.</text>
</comment>
<keyword evidence="4 7" id="KW-0812">Transmembrane</keyword>
<dbReference type="EMBL" id="ARYH01000005">
    <property type="protein sequence ID" value="KCZ82588.1"/>
    <property type="molecule type" value="Genomic_DNA"/>
</dbReference>
<keyword evidence="6 9" id="KW-0472">Membrane</keyword>
<dbReference type="PANTHER" id="PTHR30558">
    <property type="entry name" value="EXBD MEMBRANE COMPONENT OF PMF-DRIVEN MACROMOLECULE IMPORT SYSTEM"/>
    <property type="match status" value="1"/>
</dbReference>
<evidence type="ECO:0000256" key="8">
    <source>
        <dbReference type="SAM" id="MobiDB-lite"/>
    </source>
</evidence>
<keyword evidence="11" id="KW-1185">Reference proteome</keyword>
<dbReference type="STRING" id="1280949.HAD_17216"/>
<keyword evidence="3" id="KW-1003">Cell membrane</keyword>
<gene>
    <name evidence="10" type="ORF">HAD_17216</name>
</gene>
<dbReference type="PATRIC" id="fig|1280949.3.peg.3492"/>
<keyword evidence="5 9" id="KW-1133">Transmembrane helix</keyword>
<proteinExistence type="inferred from homology"/>
<dbReference type="eggNOG" id="COG0848">
    <property type="taxonomic scope" value="Bacteria"/>
</dbReference>
<evidence type="ECO:0000256" key="9">
    <source>
        <dbReference type="SAM" id="Phobius"/>
    </source>
</evidence>
<keyword evidence="7" id="KW-0653">Protein transport</keyword>
<evidence type="ECO:0000313" key="11">
    <source>
        <dbReference type="Proteomes" id="UP000027446"/>
    </source>
</evidence>
<sequence>MINAAPNESVDEENIQPNLTPLIDVVFMLIVFLLLTANAAQYVVTVDLPEANSATSSEGEALLLQPPESEGGAWVLDGEPYDDSAAVRQALVRALDGNEDKALVIAIDAAASSQRLIDAMELATEAGANAVDISTEKRAE</sequence>
<evidence type="ECO:0000256" key="4">
    <source>
        <dbReference type="ARBA" id="ARBA00022692"/>
    </source>
</evidence>
<evidence type="ECO:0000256" key="7">
    <source>
        <dbReference type="RuleBase" id="RU003879"/>
    </source>
</evidence>
<feature type="region of interest" description="Disordered" evidence="8">
    <location>
        <begin position="55"/>
        <end position="77"/>
    </location>
</feature>
<dbReference type="AlphaFoldDB" id="A0A069E4V9"/>
<dbReference type="RefSeq" id="WP_035574075.1">
    <property type="nucleotide sequence ID" value="NZ_ARYH01000005.1"/>
</dbReference>
<evidence type="ECO:0000256" key="3">
    <source>
        <dbReference type="ARBA" id="ARBA00022475"/>
    </source>
</evidence>
<dbReference type="OrthoDB" id="5456447at2"/>
<comment type="subcellular location">
    <subcellularLocation>
        <location evidence="1">Cell membrane</location>
        <topology evidence="1">Single-pass membrane protein</topology>
    </subcellularLocation>
    <subcellularLocation>
        <location evidence="7">Cell membrane</location>
        <topology evidence="7">Single-pass type II membrane protein</topology>
    </subcellularLocation>
</comment>
<feature type="transmembrane region" description="Helical" evidence="9">
    <location>
        <begin position="25"/>
        <end position="44"/>
    </location>
</feature>
<reference evidence="10 11" key="1">
    <citation type="journal article" date="2014" name="Antonie Van Leeuwenhoek">
        <title>Hyphomonas beringensis sp. nov. and Hyphomonas chukchiensis sp. nov., isolated from surface seawater of the Bering Sea and Chukchi Sea.</title>
        <authorList>
            <person name="Li C."/>
            <person name="Lai Q."/>
            <person name="Li G."/>
            <person name="Dong C."/>
            <person name="Wang J."/>
            <person name="Liao Y."/>
            <person name="Shao Z."/>
        </authorList>
    </citation>
    <scope>NUCLEOTIDE SEQUENCE [LARGE SCALE GENOMIC DNA]</scope>
    <source>
        <strain evidence="10 11">MHS-3</strain>
    </source>
</reference>
<protein>
    <submittedName>
        <fullName evidence="10">TonB system transport protein ExbD1</fullName>
    </submittedName>
</protein>
<evidence type="ECO:0000256" key="6">
    <source>
        <dbReference type="ARBA" id="ARBA00023136"/>
    </source>
</evidence>
<dbReference type="GO" id="GO:0022857">
    <property type="term" value="F:transmembrane transporter activity"/>
    <property type="evidence" value="ECO:0007669"/>
    <property type="project" value="InterPro"/>
</dbReference>
<accession>A0A069E4V9</accession>
<evidence type="ECO:0000256" key="2">
    <source>
        <dbReference type="ARBA" id="ARBA00005811"/>
    </source>
</evidence>
<dbReference type="Pfam" id="PF02472">
    <property type="entry name" value="ExbD"/>
    <property type="match status" value="1"/>
</dbReference>
<name>A0A069E4V9_9PROT</name>
<evidence type="ECO:0000256" key="1">
    <source>
        <dbReference type="ARBA" id="ARBA00004162"/>
    </source>
</evidence>
<keyword evidence="7" id="KW-0813">Transport</keyword>
<dbReference type="GO" id="GO:0015031">
    <property type="term" value="P:protein transport"/>
    <property type="evidence" value="ECO:0007669"/>
    <property type="project" value="UniProtKB-KW"/>
</dbReference>
<dbReference type="InterPro" id="IPR003400">
    <property type="entry name" value="ExbD"/>
</dbReference>
<dbReference type="Proteomes" id="UP000027446">
    <property type="component" value="Unassembled WGS sequence"/>
</dbReference>